<dbReference type="VEuPathDB" id="PlasmoDB:C922_03151"/>
<dbReference type="InterPro" id="IPR059000">
    <property type="entry name" value="ATPase_P-type_domA"/>
</dbReference>
<dbReference type="InterPro" id="IPR001757">
    <property type="entry name" value="P_typ_ATPase"/>
</dbReference>
<dbReference type="SUPFAM" id="SSF81665">
    <property type="entry name" value="Calcium ATPase, transmembrane domain M"/>
    <property type="match status" value="1"/>
</dbReference>
<comment type="subcellular location">
    <subcellularLocation>
        <location evidence="1">Membrane</location>
        <topology evidence="1">Multi-pass membrane protein</topology>
    </subcellularLocation>
</comment>
<evidence type="ECO:0000256" key="3">
    <source>
        <dbReference type="ARBA" id="ARBA00022741"/>
    </source>
</evidence>
<keyword evidence="17" id="KW-1185">Reference proteome</keyword>
<dbReference type="InterPro" id="IPR023298">
    <property type="entry name" value="ATPase_P-typ_TM_dom_sf"/>
</dbReference>
<dbReference type="GO" id="GO:0005524">
    <property type="term" value="F:ATP binding"/>
    <property type="evidence" value="ECO:0007669"/>
    <property type="project" value="UniProtKB-KW"/>
</dbReference>
<keyword evidence="4" id="KW-0067">ATP-binding</keyword>
<dbReference type="Gene3D" id="3.40.50.1000">
    <property type="entry name" value="HAD superfamily/HAD-like"/>
    <property type="match status" value="1"/>
</dbReference>
<keyword evidence="5" id="KW-1278">Translocase</keyword>
<dbReference type="GO" id="GO:1990573">
    <property type="term" value="P:potassium ion import across plasma membrane"/>
    <property type="evidence" value="ECO:0007669"/>
    <property type="project" value="TreeGrafter"/>
</dbReference>
<evidence type="ECO:0000256" key="12">
    <source>
        <dbReference type="ARBA" id="ARBA00067200"/>
    </source>
</evidence>
<evidence type="ECO:0000256" key="7">
    <source>
        <dbReference type="ARBA" id="ARBA00023053"/>
    </source>
</evidence>
<dbReference type="Pfam" id="PF00689">
    <property type="entry name" value="Cation_ATPase_C"/>
    <property type="match status" value="2"/>
</dbReference>
<feature type="transmembrane region" description="Helical" evidence="14">
    <location>
        <begin position="242"/>
        <end position="268"/>
    </location>
</feature>
<evidence type="ECO:0000256" key="9">
    <source>
        <dbReference type="ARBA" id="ARBA00023201"/>
    </source>
</evidence>
<dbReference type="InterPro" id="IPR023299">
    <property type="entry name" value="ATPase_P-typ_cyto_dom_N"/>
</dbReference>
<keyword evidence="2 14" id="KW-0812">Transmembrane</keyword>
<evidence type="ECO:0000313" key="17">
    <source>
        <dbReference type="Proteomes" id="UP000030640"/>
    </source>
</evidence>
<dbReference type="GO" id="GO:0030007">
    <property type="term" value="P:intracellular potassium ion homeostasis"/>
    <property type="evidence" value="ECO:0007669"/>
    <property type="project" value="TreeGrafter"/>
</dbReference>
<dbReference type="OrthoDB" id="116380at2759"/>
<evidence type="ECO:0000256" key="6">
    <source>
        <dbReference type="ARBA" id="ARBA00022989"/>
    </source>
</evidence>
<evidence type="ECO:0000313" key="16">
    <source>
        <dbReference type="EMBL" id="EUD66517.1"/>
    </source>
</evidence>
<dbReference type="SFLD" id="SFLDS00003">
    <property type="entry name" value="Haloacid_Dehalogenase"/>
    <property type="match status" value="1"/>
</dbReference>
<feature type="transmembrane region" description="Helical" evidence="14">
    <location>
        <begin position="434"/>
        <end position="456"/>
    </location>
</feature>
<feature type="transmembrane region" description="Helical" evidence="14">
    <location>
        <begin position="1014"/>
        <end position="1035"/>
    </location>
</feature>
<evidence type="ECO:0000256" key="8">
    <source>
        <dbReference type="ARBA" id="ARBA00023136"/>
    </source>
</evidence>
<feature type="transmembrane region" description="Helical" evidence="14">
    <location>
        <begin position="1289"/>
        <end position="1310"/>
    </location>
</feature>
<feature type="compositionally biased region" description="Basic and acidic residues" evidence="13">
    <location>
        <begin position="12"/>
        <end position="27"/>
    </location>
</feature>
<keyword evidence="3" id="KW-0547">Nucleotide-binding</keyword>
<dbReference type="PRINTS" id="PR00121">
    <property type="entry name" value="NAKATPASE"/>
</dbReference>
<dbReference type="SFLD" id="SFLDG00002">
    <property type="entry name" value="C1.7:_P-type_atpase_like"/>
    <property type="match status" value="1"/>
</dbReference>
<gene>
    <name evidence="16" type="ORF">C922_03151</name>
</gene>
<evidence type="ECO:0000259" key="15">
    <source>
        <dbReference type="SMART" id="SM00831"/>
    </source>
</evidence>
<proteinExistence type="predicted"/>
<dbReference type="PROSITE" id="PS00154">
    <property type="entry name" value="ATPASE_E1_E2"/>
    <property type="match status" value="1"/>
</dbReference>
<evidence type="ECO:0000256" key="14">
    <source>
        <dbReference type="SAM" id="Phobius"/>
    </source>
</evidence>
<dbReference type="GO" id="GO:0016887">
    <property type="term" value="F:ATP hydrolysis activity"/>
    <property type="evidence" value="ECO:0007669"/>
    <property type="project" value="InterPro"/>
</dbReference>
<dbReference type="InterPro" id="IPR006068">
    <property type="entry name" value="ATPase_P-typ_cation-transptr_C"/>
</dbReference>
<dbReference type="SMART" id="SM00831">
    <property type="entry name" value="Cation_ATPase_N"/>
    <property type="match status" value="1"/>
</dbReference>
<dbReference type="GO" id="GO:0005886">
    <property type="term" value="C:plasma membrane"/>
    <property type="evidence" value="ECO:0007669"/>
    <property type="project" value="TreeGrafter"/>
</dbReference>
<dbReference type="PRINTS" id="PR00119">
    <property type="entry name" value="CATATPASE"/>
</dbReference>
<dbReference type="EMBL" id="KI965471">
    <property type="protein sequence ID" value="EUD66517.1"/>
    <property type="molecule type" value="Genomic_DNA"/>
</dbReference>
<feature type="compositionally biased region" description="Polar residues" evidence="13">
    <location>
        <begin position="1"/>
        <end position="11"/>
    </location>
</feature>
<evidence type="ECO:0000256" key="1">
    <source>
        <dbReference type="ARBA" id="ARBA00004141"/>
    </source>
</evidence>
<feature type="region of interest" description="Disordered" evidence="13">
    <location>
        <begin position="1"/>
        <end position="190"/>
    </location>
</feature>
<feature type="compositionally biased region" description="Basic and acidic residues" evidence="13">
    <location>
        <begin position="91"/>
        <end position="190"/>
    </location>
</feature>
<feature type="transmembrane region" description="Helical" evidence="14">
    <location>
        <begin position="1322"/>
        <end position="1346"/>
    </location>
</feature>
<dbReference type="SUPFAM" id="SSF81653">
    <property type="entry name" value="Calcium ATPase, transduction domain A"/>
    <property type="match status" value="1"/>
</dbReference>
<dbReference type="Gene3D" id="3.40.1110.10">
    <property type="entry name" value="Calcium-transporting ATPase, cytoplasmic domain N"/>
    <property type="match status" value="1"/>
</dbReference>
<dbReference type="FunFam" id="3.40.50.1000:FF:000001">
    <property type="entry name" value="Phospholipid-transporting ATPase IC"/>
    <property type="match status" value="1"/>
</dbReference>
<evidence type="ECO:0000256" key="5">
    <source>
        <dbReference type="ARBA" id="ARBA00022967"/>
    </source>
</evidence>
<keyword evidence="7" id="KW-0915">Sodium</keyword>
<dbReference type="GO" id="GO:0006883">
    <property type="term" value="P:intracellular sodium ion homeostasis"/>
    <property type="evidence" value="ECO:0007669"/>
    <property type="project" value="TreeGrafter"/>
</dbReference>
<reference evidence="16 17" key="1">
    <citation type="submission" date="2013-02" db="EMBL/GenBank/DDBJ databases">
        <title>The Genome Sequence of Plasmodium inui San Antonio 1.</title>
        <authorList>
            <consortium name="The Broad Institute Genome Sequencing Platform"/>
            <consortium name="The Broad Institute Genome Sequencing Center for Infectious Disease"/>
            <person name="Neafsey D."/>
            <person name="Cheeseman I."/>
            <person name="Volkman S."/>
            <person name="Adams J."/>
            <person name="Walker B."/>
            <person name="Young S.K."/>
            <person name="Zeng Q."/>
            <person name="Gargeya S."/>
            <person name="Fitzgerald M."/>
            <person name="Haas B."/>
            <person name="Abouelleil A."/>
            <person name="Alvarado L."/>
            <person name="Arachchi H.M."/>
            <person name="Berlin A.M."/>
            <person name="Chapman S.B."/>
            <person name="Dewar J."/>
            <person name="Goldberg J."/>
            <person name="Griggs A."/>
            <person name="Gujja S."/>
            <person name="Hansen M."/>
            <person name="Howarth C."/>
            <person name="Imamovic A."/>
            <person name="Larimer J."/>
            <person name="McCowan C."/>
            <person name="Murphy C."/>
            <person name="Neiman D."/>
            <person name="Pearson M."/>
            <person name="Priest M."/>
            <person name="Roberts A."/>
            <person name="Saif S."/>
            <person name="Shea T."/>
            <person name="Sisk P."/>
            <person name="Sykes S."/>
            <person name="Wortman J."/>
            <person name="Nusbaum C."/>
            <person name="Birren B."/>
        </authorList>
    </citation>
    <scope>NUCLEOTIDE SEQUENCE [LARGE SCALE GENOMIC DNA]</scope>
    <source>
        <strain evidence="16 17">San Antonio 1</strain>
    </source>
</reference>
<dbReference type="InterPro" id="IPR018303">
    <property type="entry name" value="ATPase_P-typ_P_site"/>
</dbReference>
<keyword evidence="9" id="KW-0813">Transport</keyword>
<dbReference type="Pfam" id="PF00690">
    <property type="entry name" value="Cation_ATPase_N"/>
    <property type="match status" value="1"/>
</dbReference>
<dbReference type="InterPro" id="IPR044492">
    <property type="entry name" value="P_typ_ATPase_HD_dom"/>
</dbReference>
<organism evidence="16 17">
    <name type="scientific">Plasmodium inui San Antonio 1</name>
    <dbReference type="NCBI Taxonomy" id="1237626"/>
    <lineage>
        <taxon>Eukaryota</taxon>
        <taxon>Sar</taxon>
        <taxon>Alveolata</taxon>
        <taxon>Apicomplexa</taxon>
        <taxon>Aconoidasida</taxon>
        <taxon>Haemosporida</taxon>
        <taxon>Plasmodiidae</taxon>
        <taxon>Plasmodium</taxon>
        <taxon>Plasmodium (Plasmodium)</taxon>
    </lineage>
</organism>
<dbReference type="InterPro" id="IPR023214">
    <property type="entry name" value="HAD_sf"/>
</dbReference>
<dbReference type="SUPFAM" id="SSF81660">
    <property type="entry name" value="Metal cation-transporting ATPase, ATP-binding domain N"/>
    <property type="match status" value="1"/>
</dbReference>
<dbReference type="Gene3D" id="1.20.1110.10">
    <property type="entry name" value="Calcium-transporting ATPase, transmembrane domain"/>
    <property type="match status" value="2"/>
</dbReference>
<dbReference type="GO" id="GO:0036376">
    <property type="term" value="P:sodium ion export across plasma membrane"/>
    <property type="evidence" value="ECO:0007669"/>
    <property type="project" value="TreeGrafter"/>
</dbReference>
<dbReference type="InterPro" id="IPR050510">
    <property type="entry name" value="Cation_transp_ATPase_P-type"/>
</dbReference>
<name>W7A057_9APIC</name>
<dbReference type="GeneID" id="20038425"/>
<accession>W7A057</accession>
<dbReference type="SUPFAM" id="SSF56784">
    <property type="entry name" value="HAD-like"/>
    <property type="match status" value="1"/>
</dbReference>
<keyword evidence="9" id="KW-0406">Ion transport</keyword>
<evidence type="ECO:0000256" key="11">
    <source>
        <dbReference type="ARBA" id="ARBA00049499"/>
    </source>
</evidence>
<dbReference type="InterPro" id="IPR036412">
    <property type="entry name" value="HAD-like_sf"/>
</dbReference>
<comment type="catalytic activity">
    <reaction evidence="11">
        <text>Na(+)(in) + ATP + H2O = Na(+)(out) + ADP + phosphate + H(+)</text>
        <dbReference type="Rhea" id="RHEA:14633"/>
        <dbReference type="ChEBI" id="CHEBI:15377"/>
        <dbReference type="ChEBI" id="CHEBI:15378"/>
        <dbReference type="ChEBI" id="CHEBI:29101"/>
        <dbReference type="ChEBI" id="CHEBI:30616"/>
        <dbReference type="ChEBI" id="CHEBI:43474"/>
        <dbReference type="ChEBI" id="CHEBI:456216"/>
        <dbReference type="EC" id="7.2.2.3"/>
    </reaction>
    <physiologicalReaction direction="left-to-right" evidence="11">
        <dbReference type="Rhea" id="RHEA:14634"/>
    </physiologicalReaction>
</comment>
<feature type="transmembrane region" description="Helical" evidence="14">
    <location>
        <begin position="274"/>
        <end position="291"/>
    </location>
</feature>
<dbReference type="PANTHER" id="PTHR43294:SF20">
    <property type="entry name" value="P-TYPE ATPASE"/>
    <property type="match status" value="1"/>
</dbReference>
<dbReference type="RefSeq" id="XP_008816965.1">
    <property type="nucleotide sequence ID" value="XM_008818743.1"/>
</dbReference>
<evidence type="ECO:0000256" key="10">
    <source>
        <dbReference type="ARBA" id="ARBA00035029"/>
    </source>
</evidence>
<keyword evidence="6 14" id="KW-1133">Transmembrane helix</keyword>
<keyword evidence="9" id="KW-0739">Sodium transport</keyword>
<dbReference type="GO" id="GO:1902600">
    <property type="term" value="P:proton transmembrane transport"/>
    <property type="evidence" value="ECO:0007669"/>
    <property type="project" value="TreeGrafter"/>
</dbReference>
<protein>
    <recommendedName>
        <fullName evidence="12">P-type sodium-transporting ATPase4</fullName>
        <ecNumber evidence="10">7.2.2.3</ecNumber>
    </recommendedName>
</protein>
<sequence>MNSENTQNDSNITERKGAIENQKKKEPNGVSTPRKKVIPPAGGDGIGQKESRRAADQAQRGDGQRPRREPKPKEEWVKRKEEVVEPTIETVKPREGAVKAKEEAVKPREGAVKAKEEAVKAKEEAVKPKEELVKPKEELVKPREEAVKPKVESVKPKEEAVKPKVDVVKPKEEASKPKGVPKPDDEAKIPDGYNHDATESIENLCKEFDLPDLSSGLTTEQVKINREKYGENYIQKDDAMPLWLIFLSQYCSPVVMLLLVASLASFILNEIVEAVAIVSIVTFNACLATYMEKSSGDAIAKLAEMASPQCTVLRDGQKVVIPSREVVVGDVVVINTGDSISADLRLIEVIELKTNESLLTGESEDVKKTLTSDDYTTPFATNLCFATTSVTNGSGKGIVTATGLNTQVGKIASQLKRSSKGSKLTPLQVALNKLGGLIGLIAIIVLIFIITLAILINYRDPAHADKDPILVIIVIGVGFAVSSVPEGLPMVVTITLSAGAKDMVRKNANVRKLPAVETLGCCSVICSDKTGTLTEGKMTAINAVTFAKNSNLSDENNMLTKTFDFYPTKGFEPYGGLFDSTKLTNELKKKIVLAKNQRISYDSILYNYGNPENDSIDVKRTTSLMFAAYLNSYDTTLARDPKTSKWTIHGNMSEGPIVVAAAKAGYNFITNDSHHSHIKEYIRLDDLEVTFNSSRKMKITFYKLRKEDTFESLHLQKEEKKFTHIALIKGAPDKLLDGSTHLLEDTPKGPQICWRVQISKNEKDVLAQKNLELSQKALRVLAVCIKPLTSENIAMLKKLEDADERLKFVTTDKENGFVPLGYIAAFDPPRPGVKEAIETCREAQVKVIMITGDQKPTAIAIGKLIGLIGEEKGHHTCEEAQTEATGQADFSTPNVQAIECSELHINKNPNEPILPDDQLDAFTDKILIYSRAQPEDKITIVQSLKRKGYLVAMTGDGVNDAPALKAADIGVAMGINGTEVAKGASEMILIDDNFCTVVSAIDVGRTIFSNIQKFVCFLLGTNIGEILYLSVAILAQMPFPLEALQILFLNLMTDGCPAVALSREPPNRDNMKTPPRPKKQPIMTKKWWFYGIIPHTIFEALCVLLSLAFSLYICTGSYTLNDIHNSCRTVTLPDESDVSIKHEYKYFCSTYEYRISPDYVGWITNVNFWHPKKKEAVTFWGAAKGKVKDITPTSMEVHPDIRTIMEEGCPDDLEEDDYGWCKPKEGTSVKGKDDKIDGVFRKNFEDVASKGSKKGRTMAFISAVWCEMLRAYTVRSWEPFYKVFNRNMWMHLACSISATMTFLATCLPGITSVLNTTCMLWWQYLFGISWAMLNLVLDEVVPKFLYRRRYMSVRK</sequence>
<dbReference type="InterPro" id="IPR008250">
    <property type="entry name" value="ATPase_P-typ_transduc_dom_A_sf"/>
</dbReference>
<dbReference type="InterPro" id="IPR004014">
    <property type="entry name" value="ATPase_P-typ_cation-transptr_N"/>
</dbReference>
<dbReference type="NCBIfam" id="TIGR01494">
    <property type="entry name" value="ATPase_P-type"/>
    <property type="match status" value="2"/>
</dbReference>
<dbReference type="Gene3D" id="2.70.150.10">
    <property type="entry name" value="Calcium-transporting ATPase, cytoplasmic transduction domain A"/>
    <property type="match status" value="1"/>
</dbReference>
<evidence type="ECO:0000256" key="13">
    <source>
        <dbReference type="SAM" id="MobiDB-lite"/>
    </source>
</evidence>
<feature type="transmembrane region" description="Helical" evidence="14">
    <location>
        <begin position="1087"/>
        <end position="1114"/>
    </location>
</feature>
<dbReference type="PANTHER" id="PTHR43294">
    <property type="entry name" value="SODIUM/POTASSIUM-TRANSPORTING ATPASE SUBUNIT ALPHA"/>
    <property type="match status" value="1"/>
</dbReference>
<feature type="domain" description="Cation-transporting P-type ATPase N-terminal" evidence="15">
    <location>
        <begin position="195"/>
        <end position="270"/>
    </location>
</feature>
<dbReference type="EC" id="7.2.2.3" evidence="10"/>
<keyword evidence="8 14" id="KW-0472">Membrane</keyword>
<feature type="transmembrane region" description="Helical" evidence="14">
    <location>
        <begin position="468"/>
        <end position="496"/>
    </location>
</feature>
<dbReference type="Pfam" id="PF00122">
    <property type="entry name" value="E1-E2_ATPase"/>
    <property type="match status" value="1"/>
</dbReference>
<dbReference type="SFLD" id="SFLDF00027">
    <property type="entry name" value="p-type_atpase"/>
    <property type="match status" value="1"/>
</dbReference>
<evidence type="ECO:0000256" key="2">
    <source>
        <dbReference type="ARBA" id="ARBA00022692"/>
    </source>
</evidence>
<evidence type="ECO:0000256" key="4">
    <source>
        <dbReference type="ARBA" id="ARBA00022840"/>
    </source>
</evidence>
<dbReference type="Proteomes" id="UP000030640">
    <property type="component" value="Unassembled WGS sequence"/>
</dbReference>
<dbReference type="GO" id="GO:0005391">
    <property type="term" value="F:P-type sodium:potassium-exchanging transporter activity"/>
    <property type="evidence" value="ECO:0007669"/>
    <property type="project" value="TreeGrafter"/>
</dbReference>
<dbReference type="Pfam" id="PF13246">
    <property type="entry name" value="Cation_ATPase"/>
    <property type="match status" value="1"/>
</dbReference>
<feature type="compositionally biased region" description="Basic and acidic residues" evidence="13">
    <location>
        <begin position="62"/>
        <end position="83"/>
    </location>
</feature>